<dbReference type="InterPro" id="IPR006528">
    <property type="entry name" value="Phage_head_morphogenesis_dom"/>
</dbReference>
<protein>
    <submittedName>
        <fullName evidence="2">Phage head morphogenesis protein</fullName>
    </submittedName>
</protein>
<reference evidence="2 3" key="1">
    <citation type="submission" date="2015-11" db="EMBL/GenBank/DDBJ databases">
        <authorList>
            <person name="Lin W."/>
        </authorList>
    </citation>
    <scope>NUCLEOTIDE SEQUENCE [LARGE SCALE GENOMIC DNA]</scope>
    <source>
        <strain evidence="2 3">HCH-1</strain>
    </source>
</reference>
<gene>
    <name evidence="2" type="ORF">ASN18_2656</name>
</gene>
<name>A0ABR5SCM6_9BACT</name>
<evidence type="ECO:0000313" key="3">
    <source>
        <dbReference type="Proteomes" id="UP000060487"/>
    </source>
</evidence>
<comment type="caution">
    <text evidence="2">The sequence shown here is derived from an EMBL/GenBank/DDBJ whole genome shotgun (WGS) entry which is preliminary data.</text>
</comment>
<sequence length="416" mass="47275">MSVQLKPMPFDDAIAYFRQKGYAVTWDWHEMMHDAHASAFTVAKCVKIDVLEDIRGAVDDAIAKGMTREEVKKQLTPILQAKGWWGQIEVADESGVKKVQLGSPHRLNTIYHANVQSAYMAGRYRQMTDPDVVSERPYWRYVSKMDSRVRPSHRKWHGTILPWDHQWWKTHFPPNGWLCRCDVTSLSKWEMDRDGLRVSPEPSTETYTWTNPKTGEVMQVPVGIDPGWDYNPGAAPWKADTYAWEKAGKTQYSGAFLDTMSKAGIYKDRFATWVDSIIELKKSIGDAITVGWIDQDVLNFTKDKGIDLATPVIIMNDKGILHTIRDAKVERGAAVSLDELKQLPDYISGYEAVLWDKEDNALLYVVSSDDKKIKTVVRINYKLKGVPEPVNIVVTAGKVEVLKLKAGRYEIIKGIL</sequence>
<feature type="domain" description="Phage head morphogenesis" evidence="1">
    <location>
        <begin position="53"/>
        <end position="183"/>
    </location>
</feature>
<dbReference type="Proteomes" id="UP000060487">
    <property type="component" value="Unassembled WGS sequence"/>
</dbReference>
<evidence type="ECO:0000313" key="2">
    <source>
        <dbReference type="EMBL" id="KWT81150.1"/>
    </source>
</evidence>
<evidence type="ECO:0000259" key="1">
    <source>
        <dbReference type="Pfam" id="PF04233"/>
    </source>
</evidence>
<dbReference type="Pfam" id="PF04233">
    <property type="entry name" value="Phage_Mu_F"/>
    <property type="match status" value="1"/>
</dbReference>
<dbReference type="EMBL" id="LNQR01000101">
    <property type="protein sequence ID" value="KWT81150.1"/>
    <property type="molecule type" value="Genomic_DNA"/>
</dbReference>
<organism evidence="2 3">
    <name type="scientific">Candidatus Magnetominusculus xianensis</name>
    <dbReference type="NCBI Taxonomy" id="1748249"/>
    <lineage>
        <taxon>Bacteria</taxon>
        <taxon>Pseudomonadati</taxon>
        <taxon>Nitrospirota</taxon>
        <taxon>Nitrospiria</taxon>
        <taxon>Nitrospirales</taxon>
        <taxon>Nitrospiraceae</taxon>
        <taxon>Candidatus Magnetominusculus</taxon>
    </lineage>
</organism>
<proteinExistence type="predicted"/>
<dbReference type="NCBIfam" id="TIGR01641">
    <property type="entry name" value="phageSPP1_gp7"/>
    <property type="match status" value="1"/>
</dbReference>
<keyword evidence="3" id="KW-1185">Reference proteome</keyword>
<dbReference type="RefSeq" id="WP_236861752.1">
    <property type="nucleotide sequence ID" value="NZ_LNQR01000101.1"/>
</dbReference>
<accession>A0ABR5SCM6</accession>